<dbReference type="Proteomes" id="UP000005512">
    <property type="component" value="Unassembled WGS sequence"/>
</dbReference>
<sequence length="63" mass="7290">MRGFLKNREGKNRLSRPPEGSAVEVFSVKNRAAAFMVSPGKLWRIIRVLRYDASVCYKENENF</sequence>
<proteinExistence type="predicted"/>
<dbReference type="STRING" id="500637.PROVRUST_06425"/>
<keyword evidence="2" id="KW-1185">Reference proteome</keyword>
<protein>
    <submittedName>
        <fullName evidence="1">Uncharacterized protein</fullName>
    </submittedName>
</protein>
<comment type="caution">
    <text evidence="1">The sequence shown here is derived from an EMBL/GenBank/DDBJ whole genome shotgun (WGS) entry which is preliminary data.</text>
</comment>
<reference evidence="1" key="1">
    <citation type="submission" date="2009-12" db="EMBL/GenBank/DDBJ databases">
        <authorList>
            <person name="Weinstock G."/>
            <person name="Sodergren E."/>
            <person name="Clifton S."/>
            <person name="Fulton L."/>
            <person name="Fulton B."/>
            <person name="Courtney L."/>
            <person name="Fronick C."/>
            <person name="Harrison M."/>
            <person name="Strong C."/>
            <person name="Farmer C."/>
            <person name="Delahaunty K."/>
            <person name="Markovic C."/>
            <person name="Hall O."/>
            <person name="Minx P."/>
            <person name="Tomlinson C."/>
            <person name="Mitreva M."/>
            <person name="Nelson J."/>
            <person name="Hou S."/>
            <person name="Wollam A."/>
            <person name="Pepin K.H."/>
            <person name="Johnson M."/>
            <person name="Bhonagiri V."/>
            <person name="Nash W.E."/>
            <person name="Warren W."/>
            <person name="Chinwalla A."/>
            <person name="Mardis E.R."/>
            <person name="Wilson R.K."/>
        </authorList>
    </citation>
    <scope>NUCLEOTIDE SEQUENCE [LARGE SCALE GENOMIC DNA]</scope>
    <source>
        <strain evidence="1">DSM 4541</strain>
    </source>
</reference>
<dbReference type="EMBL" id="ABXV02000023">
    <property type="protein sequence ID" value="EFB72355.1"/>
    <property type="molecule type" value="Genomic_DNA"/>
</dbReference>
<dbReference type="AlphaFoldDB" id="D1P2K0"/>
<name>D1P2K0_9GAMM</name>
<dbReference type="HOGENOM" id="CLU_2882395_0_0_6"/>
<organism evidence="1 2">
    <name type="scientific">Providencia rustigianii DSM 4541</name>
    <dbReference type="NCBI Taxonomy" id="500637"/>
    <lineage>
        <taxon>Bacteria</taxon>
        <taxon>Pseudomonadati</taxon>
        <taxon>Pseudomonadota</taxon>
        <taxon>Gammaproteobacteria</taxon>
        <taxon>Enterobacterales</taxon>
        <taxon>Morganellaceae</taxon>
        <taxon>Providencia</taxon>
    </lineage>
</organism>
<accession>D1P2K0</accession>
<evidence type="ECO:0000313" key="2">
    <source>
        <dbReference type="Proteomes" id="UP000005512"/>
    </source>
</evidence>
<evidence type="ECO:0000313" key="1">
    <source>
        <dbReference type="EMBL" id="EFB72355.1"/>
    </source>
</evidence>
<gene>
    <name evidence="1" type="ORF">PROVRUST_06425</name>
</gene>